<protein>
    <submittedName>
        <fullName evidence="2">Uncharacterized protein</fullName>
    </submittedName>
</protein>
<evidence type="ECO:0000313" key="3">
    <source>
        <dbReference type="EMBL" id="SFV40417.1"/>
    </source>
</evidence>
<name>A0A0R2K839_9LACO</name>
<dbReference type="EMBL" id="JQBK01000019">
    <property type="protein sequence ID" value="KRN85705.1"/>
    <property type="molecule type" value="Genomic_DNA"/>
</dbReference>
<organism evidence="2 4">
    <name type="scientific">Ligilactobacillus acidipiscis</name>
    <dbReference type="NCBI Taxonomy" id="89059"/>
    <lineage>
        <taxon>Bacteria</taxon>
        <taxon>Bacillati</taxon>
        <taxon>Bacillota</taxon>
        <taxon>Bacilli</taxon>
        <taxon>Lactobacillales</taxon>
        <taxon>Lactobacillaceae</taxon>
        <taxon>Ligilactobacillus</taxon>
    </lineage>
</organism>
<dbReference type="KEGG" id="laca:LAC1533_0997"/>
<proteinExistence type="predicted"/>
<dbReference type="Proteomes" id="UP000707535">
    <property type="component" value="Unassembled WGS sequence"/>
</dbReference>
<sequence>MRVGDFQSCTFGLEPNLEIFFEDDKKILPLSFLHQSETITTISVSKKPLKLHELQYGLNFCPPDSVLKIENEKNIQTVFGFRRVEKYLYLR</sequence>
<dbReference type="EMBL" id="LT630287">
    <property type="protein sequence ID" value="SFV40417.1"/>
    <property type="molecule type" value="Genomic_DNA"/>
</dbReference>
<evidence type="ECO:0000313" key="2">
    <source>
        <dbReference type="EMBL" id="KRN85705.1"/>
    </source>
</evidence>
<dbReference type="PATRIC" id="fig|89059.3.peg.813"/>
<dbReference type="Proteomes" id="UP000190935">
    <property type="component" value="Chromosome I"/>
</dbReference>
<reference evidence="1" key="5">
    <citation type="submission" date="2021-09" db="EMBL/GenBank/DDBJ databases">
        <authorList>
            <person name="Gilroy R."/>
        </authorList>
    </citation>
    <scope>NUCLEOTIDE SEQUENCE</scope>
    <source>
        <strain evidence="1">CHK174-6876</strain>
    </source>
</reference>
<reference evidence="5" key="2">
    <citation type="submission" date="2016-11" db="EMBL/GenBank/DDBJ databases">
        <authorList>
            <person name="Papadimitriou K."/>
        </authorList>
    </citation>
    <scope>NUCLEOTIDE SEQUENCE [LARGE SCALE GENOMIC DNA]</scope>
    <source>
        <strain evidence="5">ACA-DC 1533</strain>
    </source>
</reference>
<evidence type="ECO:0000313" key="4">
    <source>
        <dbReference type="Proteomes" id="UP000051491"/>
    </source>
</evidence>
<evidence type="ECO:0000313" key="5">
    <source>
        <dbReference type="Proteomes" id="UP000190935"/>
    </source>
</evidence>
<accession>A0A0R2K839</accession>
<gene>
    <name evidence="2" type="ORF">IV43_GL000780</name>
    <name evidence="1" type="ORF">K8V00_06155</name>
    <name evidence="3" type="ORF">LAC1533_0997</name>
</gene>
<reference evidence="3" key="3">
    <citation type="submission" date="2016-11" db="EMBL/GenBank/DDBJ databases">
        <authorList>
            <person name="Jaros S."/>
            <person name="Januszkiewicz K."/>
            <person name="Wedrychowicz H."/>
        </authorList>
    </citation>
    <scope>NUCLEOTIDE SEQUENCE [LARGE SCALE GENOMIC DNA]</scope>
    <source>
        <strain evidence="3">ACA-DC 1533</strain>
    </source>
</reference>
<reference evidence="1" key="4">
    <citation type="journal article" date="2021" name="PeerJ">
        <title>Extensive microbial diversity within the chicken gut microbiome revealed by metagenomics and culture.</title>
        <authorList>
            <person name="Gilroy R."/>
            <person name="Ravi A."/>
            <person name="Getino M."/>
            <person name="Pursley I."/>
            <person name="Horton D.L."/>
            <person name="Alikhan N.F."/>
            <person name="Baker D."/>
            <person name="Gharbi K."/>
            <person name="Hall N."/>
            <person name="Watson M."/>
            <person name="Adriaenssens E.M."/>
            <person name="Foster-Nyarko E."/>
            <person name="Jarju S."/>
            <person name="Secka A."/>
            <person name="Antonio M."/>
            <person name="Oren A."/>
            <person name="Chaudhuri R.R."/>
            <person name="La Ragione R."/>
            <person name="Hildebrand F."/>
            <person name="Pallen M.J."/>
        </authorList>
    </citation>
    <scope>NUCLEOTIDE SEQUENCE</scope>
    <source>
        <strain evidence="1">CHK174-6876</strain>
    </source>
</reference>
<reference evidence="2 4" key="1">
    <citation type="journal article" date="2015" name="Genome Announc.">
        <title>Expanding the biotechnology potential of lactobacilli through comparative genomics of 213 strains and associated genera.</title>
        <authorList>
            <person name="Sun Z."/>
            <person name="Harris H.M."/>
            <person name="McCann A."/>
            <person name="Guo C."/>
            <person name="Argimon S."/>
            <person name="Zhang W."/>
            <person name="Yang X."/>
            <person name="Jeffery I.B."/>
            <person name="Cooney J.C."/>
            <person name="Kagawa T.F."/>
            <person name="Liu W."/>
            <person name="Song Y."/>
            <person name="Salvetti E."/>
            <person name="Wrobel A."/>
            <person name="Rasinkangas P."/>
            <person name="Parkhill J."/>
            <person name="Rea M.C."/>
            <person name="O'Sullivan O."/>
            <person name="Ritari J."/>
            <person name="Douillard F.P."/>
            <person name="Paul Ross R."/>
            <person name="Yang R."/>
            <person name="Briner A.E."/>
            <person name="Felis G.E."/>
            <person name="de Vos W.M."/>
            <person name="Barrangou R."/>
            <person name="Klaenhammer T.R."/>
            <person name="Caufield P.W."/>
            <person name="Cui Y."/>
            <person name="Zhang H."/>
            <person name="O'Toole P.W."/>
        </authorList>
    </citation>
    <scope>NUCLEOTIDE SEQUENCE [LARGE SCALE GENOMIC DNA]</scope>
    <source>
        <strain evidence="2 4">DSM 15353</strain>
    </source>
</reference>
<dbReference type="AlphaFoldDB" id="A0A0R2K839"/>
<dbReference type="EMBL" id="DYXG01000059">
    <property type="protein sequence ID" value="HJE97186.1"/>
    <property type="molecule type" value="Genomic_DNA"/>
</dbReference>
<evidence type="ECO:0000313" key="1">
    <source>
        <dbReference type="EMBL" id="HJE97186.1"/>
    </source>
</evidence>
<dbReference type="Proteomes" id="UP000051491">
    <property type="component" value="Unassembled WGS sequence"/>
</dbReference>
<dbReference type="RefSeq" id="WP_056972804.1">
    <property type="nucleotide sequence ID" value="NZ_CP113926.1"/>
</dbReference>